<keyword evidence="3" id="KW-1185">Reference proteome</keyword>
<proteinExistence type="predicted"/>
<feature type="compositionally biased region" description="Basic and acidic residues" evidence="1">
    <location>
        <begin position="20"/>
        <end position="29"/>
    </location>
</feature>
<dbReference type="GeneID" id="73289958"/>
<feature type="compositionally biased region" description="Acidic residues" evidence="1">
    <location>
        <begin position="172"/>
        <end position="267"/>
    </location>
</feature>
<feature type="region of interest" description="Disordered" evidence="1">
    <location>
        <begin position="168"/>
        <end position="277"/>
    </location>
</feature>
<evidence type="ECO:0000313" key="2">
    <source>
        <dbReference type="EMBL" id="UTF55159.1"/>
    </source>
</evidence>
<feature type="region of interest" description="Disordered" evidence="1">
    <location>
        <begin position="135"/>
        <end position="154"/>
    </location>
</feature>
<organism evidence="2 3">
    <name type="scientific">Natronosalvus rutilus</name>
    <dbReference type="NCBI Taxonomy" id="2953753"/>
    <lineage>
        <taxon>Archaea</taxon>
        <taxon>Methanobacteriati</taxon>
        <taxon>Methanobacteriota</taxon>
        <taxon>Stenosarchaea group</taxon>
        <taxon>Halobacteria</taxon>
        <taxon>Halobacteriales</taxon>
        <taxon>Natrialbaceae</taxon>
        <taxon>Natronosalvus</taxon>
    </lineage>
</organism>
<sequence>MTTETDDRITKLLTNARAALDDLGIRETADESDADDEAGGDGGDGGDERRPLELTADLEGGAQDGLPEPISSTDLPSLAEEAHELVEEGDVQSLLERVGLDTLPDGSAPSSLPEAIANGDPGQVATLRALQRLASLADPDPDSDPDLDDADSLEETVLDLYGLLTKSVAVETGDEEASEADTEASDDADEPDEEEGEAAGDETDEDESGEDEMDEEGEADQKDEDETDESEESTSESDSEPAEATDETDSDETDEADETDGDSDLEDSISSALKDAVGGFGDEVESLKAGLEAAGLGDDKEADAEDEADTEDEEANGDDTDEENGDERDEADDAEEDEDEDDSLLSTGDDGGPFGGSSSRRRRGTMYSTVARSPSKRADMKATTRHSTMPKRN</sequence>
<dbReference type="EMBL" id="CP100355">
    <property type="protein sequence ID" value="UTF55159.1"/>
    <property type="molecule type" value="Genomic_DNA"/>
</dbReference>
<feature type="region of interest" description="Disordered" evidence="1">
    <location>
        <begin position="20"/>
        <end position="74"/>
    </location>
</feature>
<dbReference type="RefSeq" id="WP_254159929.1">
    <property type="nucleotide sequence ID" value="NZ_CP100355.1"/>
</dbReference>
<evidence type="ECO:0000256" key="1">
    <source>
        <dbReference type="SAM" id="MobiDB-lite"/>
    </source>
</evidence>
<feature type="region of interest" description="Disordered" evidence="1">
    <location>
        <begin position="289"/>
        <end position="393"/>
    </location>
</feature>
<feature type="compositionally biased region" description="Acidic residues" evidence="1">
    <location>
        <begin position="30"/>
        <end position="39"/>
    </location>
</feature>
<reference evidence="2" key="1">
    <citation type="submission" date="2022-06" db="EMBL/GenBank/DDBJ databases">
        <title>Diverse halophilic archaea isolated from saline environments.</title>
        <authorList>
            <person name="Cui H.-L."/>
        </authorList>
    </citation>
    <scope>NUCLEOTIDE SEQUENCE</scope>
    <source>
        <strain evidence="2">WLHS1</strain>
    </source>
</reference>
<name>A0A9E7NDW5_9EURY</name>
<dbReference type="Proteomes" id="UP001056855">
    <property type="component" value="Chromosome"/>
</dbReference>
<feature type="compositionally biased region" description="Acidic residues" evidence="1">
    <location>
        <begin position="300"/>
        <end position="343"/>
    </location>
</feature>
<feature type="compositionally biased region" description="Acidic residues" evidence="1">
    <location>
        <begin position="139"/>
        <end position="154"/>
    </location>
</feature>
<dbReference type="KEGG" id="sawl:NGM29_07890"/>
<dbReference type="AlphaFoldDB" id="A0A9E7NDW5"/>
<evidence type="ECO:0000313" key="3">
    <source>
        <dbReference type="Proteomes" id="UP001056855"/>
    </source>
</evidence>
<accession>A0A9E7NDW5</accession>
<gene>
    <name evidence="2" type="ORF">NGM29_07890</name>
</gene>
<protein>
    <submittedName>
        <fullName evidence="2">Uncharacterized protein</fullName>
    </submittedName>
</protein>